<keyword evidence="4" id="KW-1185">Reference proteome</keyword>
<comment type="caution">
    <text evidence="3">The sequence shown here is derived from an EMBL/GenBank/DDBJ whole genome shotgun (WGS) entry which is preliminary data.</text>
</comment>
<feature type="binding site" evidence="2">
    <location>
        <position position="343"/>
    </location>
    <ligand>
        <name>L-tryptophan</name>
        <dbReference type="ChEBI" id="CHEBI:57912"/>
    </ligand>
</feature>
<dbReference type="PIRSF" id="PIRSF011396">
    <property type="entry name" value="Trp_halogenase"/>
    <property type="match status" value="1"/>
</dbReference>
<sequence length="500" mass="54628">MAAEGAKAMRVVIVGGGTAGWMTAAALARLVPAAQAEIVLVESDEIGIVGVGEATLPHIRAFNTRIGIDEADFMRATGATFKLGIEFRDWARIGDSYIHPFGVFGRDTDGVGFHHYLARAGQIERLQDFSLPVVAARGARFAPPADDPESLLSTYGYAYQFDATRYAPYLRVRAEADGAQRIEGRVVAVDRDADGGRVTAVRLADGRAVAGDLFVDCSGFRALLIGDTLREPFEDWSRWLPCDRAVAVPCASQGPLLPYTSAVAMPAGWRWRIPLQHRVGNGYVYSSAHVDDDAARDALLAAIEGPALAEPQLLRFHAGRRPRGWVDNVVAIGLAGGFLEPLESTSIYLIQIAITALVELFPDGAIDPADRDEFNRVLGIEYDRIRDFLILHYHATERDDAPFWTRMRTMEVPDTLARKMALFRARGRVETYREGVFLEPSWIAVYLGQRIVPEGYDQRADAPDAAGLARAVERLHAVTAAAARAMPDHREYIATIGAAA</sequence>
<dbReference type="AlphaFoldDB" id="A0A2A4I183"/>
<name>A0A2A4I183_9SPHN</name>
<evidence type="ECO:0000313" key="4">
    <source>
        <dbReference type="Proteomes" id="UP000218784"/>
    </source>
</evidence>
<evidence type="ECO:0000256" key="2">
    <source>
        <dbReference type="PIRSR" id="PIRSR011396-2"/>
    </source>
</evidence>
<dbReference type="EMBL" id="NWVD01000001">
    <property type="protein sequence ID" value="PCG10526.1"/>
    <property type="molecule type" value="Genomic_DNA"/>
</dbReference>
<feature type="active site" evidence="1">
    <location>
        <position position="82"/>
    </location>
</feature>
<dbReference type="PANTHER" id="PTHR43747:SF4">
    <property type="entry name" value="FLAVIN-DEPENDENT TRYPTOPHAN HALOGENASE"/>
    <property type="match status" value="1"/>
</dbReference>
<dbReference type="SUPFAM" id="SSF51905">
    <property type="entry name" value="FAD/NAD(P)-binding domain"/>
    <property type="match status" value="1"/>
</dbReference>
<dbReference type="Proteomes" id="UP000218784">
    <property type="component" value="Unassembled WGS sequence"/>
</dbReference>
<dbReference type="InterPro" id="IPR050816">
    <property type="entry name" value="Flavin-dep_Halogenase_NPB"/>
</dbReference>
<feature type="binding site" evidence="2">
    <location>
        <position position="186"/>
    </location>
    <ligand>
        <name>FAD</name>
        <dbReference type="ChEBI" id="CHEBI:57692"/>
    </ligand>
</feature>
<reference evidence="3 4" key="1">
    <citation type="submission" date="2017-09" db="EMBL/GenBank/DDBJ databases">
        <title>Sphingomonas ginsenosidimutans KACC 14949, whole genome shotgun sequence.</title>
        <authorList>
            <person name="Feng G."/>
            <person name="Zhu H."/>
        </authorList>
    </citation>
    <scope>NUCLEOTIDE SEQUENCE [LARGE SCALE GENOMIC DNA]</scope>
    <source>
        <strain evidence="3 4">KACC 14949</strain>
    </source>
</reference>
<keyword evidence="2" id="KW-0285">Flavoprotein</keyword>
<organism evidence="3 4">
    <name type="scientific">Sphingomonas ginsenosidimutans</name>
    <dbReference type="NCBI Taxonomy" id="862134"/>
    <lineage>
        <taxon>Bacteria</taxon>
        <taxon>Pseudomonadati</taxon>
        <taxon>Pseudomonadota</taxon>
        <taxon>Alphaproteobacteria</taxon>
        <taxon>Sphingomonadales</taxon>
        <taxon>Sphingomonadaceae</taxon>
        <taxon>Sphingomonas</taxon>
    </lineage>
</organism>
<evidence type="ECO:0000313" key="3">
    <source>
        <dbReference type="EMBL" id="PCG10526.1"/>
    </source>
</evidence>
<dbReference type="InterPro" id="IPR006905">
    <property type="entry name" value="Flavin_halogenase"/>
</dbReference>
<feature type="binding site" evidence="2">
    <location>
        <position position="334"/>
    </location>
    <ligand>
        <name>FAD</name>
        <dbReference type="ChEBI" id="CHEBI:57692"/>
    </ligand>
</feature>
<protein>
    <submittedName>
        <fullName evidence="3">Tryptophan halogenase</fullName>
    </submittedName>
</protein>
<proteinExistence type="predicted"/>
<gene>
    <name evidence="3" type="ORF">COA17_03710</name>
</gene>
<dbReference type="InterPro" id="IPR033856">
    <property type="entry name" value="Trp_halogen"/>
</dbReference>
<keyword evidence="2" id="KW-0274">FAD</keyword>
<evidence type="ECO:0000256" key="1">
    <source>
        <dbReference type="PIRSR" id="PIRSR011396-1"/>
    </source>
</evidence>
<feature type="binding site" evidence="2">
    <location>
        <begin position="16"/>
        <end position="19"/>
    </location>
    <ligand>
        <name>FAD</name>
        <dbReference type="ChEBI" id="CHEBI:57692"/>
    </ligand>
</feature>
<dbReference type="Pfam" id="PF04820">
    <property type="entry name" value="Trp_halogenase"/>
    <property type="match status" value="1"/>
</dbReference>
<dbReference type="GO" id="GO:0000166">
    <property type="term" value="F:nucleotide binding"/>
    <property type="evidence" value="ECO:0007669"/>
    <property type="project" value="UniProtKB-KW"/>
</dbReference>
<feature type="binding site" evidence="2">
    <location>
        <position position="82"/>
    </location>
    <ligand>
        <name>7-chloro-L-tryptophan</name>
        <dbReference type="ChEBI" id="CHEBI:58713"/>
    </ligand>
</feature>
<dbReference type="PANTHER" id="PTHR43747">
    <property type="entry name" value="FAD-BINDING PROTEIN"/>
    <property type="match status" value="1"/>
</dbReference>
<keyword evidence="2" id="KW-0547">Nucleotide-binding</keyword>
<dbReference type="InterPro" id="IPR036188">
    <property type="entry name" value="FAD/NAD-bd_sf"/>
</dbReference>
<dbReference type="GO" id="GO:0004497">
    <property type="term" value="F:monooxygenase activity"/>
    <property type="evidence" value="ECO:0007669"/>
    <property type="project" value="InterPro"/>
</dbReference>
<feature type="binding site" evidence="2">
    <location>
        <position position="347"/>
    </location>
    <ligand>
        <name>FAD</name>
        <dbReference type="ChEBI" id="CHEBI:57692"/>
    </ligand>
</feature>
<dbReference type="Gene3D" id="3.50.50.60">
    <property type="entry name" value="FAD/NAD(P)-binding domain"/>
    <property type="match status" value="1"/>
</dbReference>
<accession>A0A2A4I183</accession>